<gene>
    <name evidence="2" type="ORF">CALMAC_LOCUS18465</name>
</gene>
<dbReference type="AlphaFoldDB" id="A0A653DNJ6"/>
<evidence type="ECO:0000313" key="2">
    <source>
        <dbReference type="EMBL" id="VEN60918.1"/>
    </source>
</evidence>
<protein>
    <recommendedName>
        <fullName evidence="1">C2H2-type domain-containing protein</fullName>
    </recommendedName>
</protein>
<keyword evidence="3" id="KW-1185">Reference proteome</keyword>
<organism evidence="2 3">
    <name type="scientific">Callosobruchus maculatus</name>
    <name type="common">Southern cowpea weevil</name>
    <name type="synonym">Pulse bruchid</name>
    <dbReference type="NCBI Taxonomy" id="64391"/>
    <lineage>
        <taxon>Eukaryota</taxon>
        <taxon>Metazoa</taxon>
        <taxon>Ecdysozoa</taxon>
        <taxon>Arthropoda</taxon>
        <taxon>Hexapoda</taxon>
        <taxon>Insecta</taxon>
        <taxon>Pterygota</taxon>
        <taxon>Neoptera</taxon>
        <taxon>Endopterygota</taxon>
        <taxon>Coleoptera</taxon>
        <taxon>Polyphaga</taxon>
        <taxon>Cucujiformia</taxon>
        <taxon>Chrysomeloidea</taxon>
        <taxon>Chrysomelidae</taxon>
        <taxon>Bruchinae</taxon>
        <taxon>Bruchini</taxon>
        <taxon>Callosobruchus</taxon>
    </lineage>
</organism>
<dbReference type="Gene3D" id="3.30.160.60">
    <property type="entry name" value="Classic Zinc Finger"/>
    <property type="match status" value="1"/>
</dbReference>
<evidence type="ECO:0000259" key="1">
    <source>
        <dbReference type="SMART" id="SM00355"/>
    </source>
</evidence>
<dbReference type="EMBL" id="CAACVG010012823">
    <property type="protein sequence ID" value="VEN60918.1"/>
    <property type="molecule type" value="Genomic_DNA"/>
</dbReference>
<dbReference type="Proteomes" id="UP000410492">
    <property type="component" value="Unassembled WGS sequence"/>
</dbReference>
<feature type="domain" description="C2H2-type" evidence="1">
    <location>
        <begin position="35"/>
        <end position="58"/>
    </location>
</feature>
<dbReference type="InterPro" id="IPR013087">
    <property type="entry name" value="Znf_C2H2_type"/>
</dbReference>
<feature type="domain" description="C2H2-type" evidence="1">
    <location>
        <begin position="6"/>
        <end position="26"/>
    </location>
</feature>
<reference evidence="2 3" key="1">
    <citation type="submission" date="2019-01" db="EMBL/GenBank/DDBJ databases">
        <authorList>
            <person name="Sayadi A."/>
        </authorList>
    </citation>
    <scope>NUCLEOTIDE SEQUENCE [LARGE SCALE GENOMIC DNA]</scope>
</reference>
<accession>A0A653DNJ6</accession>
<name>A0A653DNJ6_CALMS</name>
<dbReference type="SMART" id="SM00355">
    <property type="entry name" value="ZnF_C2H2"/>
    <property type="match status" value="2"/>
</dbReference>
<dbReference type="Pfam" id="PF12874">
    <property type="entry name" value="zf-met"/>
    <property type="match status" value="1"/>
</dbReference>
<sequence length="72" mass="8550">MIAHKVICQGCKKTFKNHNSWRAHYRQDCTASKKYVCVYCSFVSKRKFGLKKHLLKKHHVDENSLKKLLEQT</sequence>
<dbReference type="OrthoDB" id="6720802at2759"/>
<evidence type="ECO:0000313" key="3">
    <source>
        <dbReference type="Proteomes" id="UP000410492"/>
    </source>
</evidence>
<proteinExistence type="predicted"/>